<organism evidence="1">
    <name type="scientific">Arundo donax</name>
    <name type="common">Giant reed</name>
    <name type="synonym">Donax arundinaceus</name>
    <dbReference type="NCBI Taxonomy" id="35708"/>
    <lineage>
        <taxon>Eukaryota</taxon>
        <taxon>Viridiplantae</taxon>
        <taxon>Streptophyta</taxon>
        <taxon>Embryophyta</taxon>
        <taxon>Tracheophyta</taxon>
        <taxon>Spermatophyta</taxon>
        <taxon>Magnoliopsida</taxon>
        <taxon>Liliopsida</taxon>
        <taxon>Poales</taxon>
        <taxon>Poaceae</taxon>
        <taxon>PACMAD clade</taxon>
        <taxon>Arundinoideae</taxon>
        <taxon>Arundineae</taxon>
        <taxon>Arundo</taxon>
    </lineage>
</organism>
<reference evidence="1" key="2">
    <citation type="journal article" date="2015" name="Data Brief">
        <title>Shoot transcriptome of the giant reed, Arundo donax.</title>
        <authorList>
            <person name="Barrero R.A."/>
            <person name="Guerrero F.D."/>
            <person name="Moolhuijzen P."/>
            <person name="Goolsby J.A."/>
            <person name="Tidwell J."/>
            <person name="Bellgard S.E."/>
            <person name="Bellgard M.I."/>
        </authorList>
    </citation>
    <scope>NUCLEOTIDE SEQUENCE</scope>
    <source>
        <tissue evidence="1">Shoot tissue taken approximately 20 cm above the soil surface</tissue>
    </source>
</reference>
<dbReference type="AlphaFoldDB" id="A0A0A9GDI6"/>
<evidence type="ECO:0000313" key="1">
    <source>
        <dbReference type="EMBL" id="JAE21524.1"/>
    </source>
</evidence>
<protein>
    <submittedName>
        <fullName evidence="1">Uncharacterized protein</fullName>
    </submittedName>
</protein>
<name>A0A0A9GDI6_ARUDO</name>
<proteinExistence type="predicted"/>
<accession>A0A0A9GDI6</accession>
<sequence>MSPCSFVWAAAGKHANLEKQVGVDGYGYPAMLALNMKKGWGESKDVAS</sequence>
<reference evidence="1" key="1">
    <citation type="submission" date="2014-09" db="EMBL/GenBank/DDBJ databases">
        <authorList>
            <person name="Magalhaes I.L.F."/>
            <person name="Oliveira U."/>
            <person name="Santos F.R."/>
            <person name="Vidigal T.H.D.A."/>
            <person name="Brescovit A.D."/>
            <person name="Santos A.J."/>
        </authorList>
    </citation>
    <scope>NUCLEOTIDE SEQUENCE</scope>
    <source>
        <tissue evidence="1">Shoot tissue taken approximately 20 cm above the soil surface</tissue>
    </source>
</reference>
<dbReference type="EMBL" id="GBRH01176372">
    <property type="protein sequence ID" value="JAE21524.1"/>
    <property type="molecule type" value="Transcribed_RNA"/>
</dbReference>